<proteinExistence type="predicted"/>
<evidence type="ECO:0000313" key="2">
    <source>
        <dbReference type="EMBL" id="CAH3016395.1"/>
    </source>
</evidence>
<organism evidence="2 3">
    <name type="scientific">Porites evermanni</name>
    <dbReference type="NCBI Taxonomy" id="104178"/>
    <lineage>
        <taxon>Eukaryota</taxon>
        <taxon>Metazoa</taxon>
        <taxon>Cnidaria</taxon>
        <taxon>Anthozoa</taxon>
        <taxon>Hexacorallia</taxon>
        <taxon>Scleractinia</taxon>
        <taxon>Fungiina</taxon>
        <taxon>Poritidae</taxon>
        <taxon>Porites</taxon>
    </lineage>
</organism>
<keyword evidence="3" id="KW-1185">Reference proteome</keyword>
<reference evidence="2 3" key="1">
    <citation type="submission" date="2022-05" db="EMBL/GenBank/DDBJ databases">
        <authorList>
            <consortium name="Genoscope - CEA"/>
            <person name="William W."/>
        </authorList>
    </citation>
    <scope>NUCLEOTIDE SEQUENCE [LARGE SCALE GENOMIC DNA]</scope>
</reference>
<feature type="region of interest" description="Disordered" evidence="1">
    <location>
        <begin position="37"/>
        <end position="152"/>
    </location>
</feature>
<evidence type="ECO:0000256" key="1">
    <source>
        <dbReference type="SAM" id="MobiDB-lite"/>
    </source>
</evidence>
<evidence type="ECO:0000313" key="3">
    <source>
        <dbReference type="Proteomes" id="UP001159427"/>
    </source>
</evidence>
<comment type="caution">
    <text evidence="2">The sequence shown here is derived from an EMBL/GenBank/DDBJ whole genome shotgun (WGS) entry which is preliminary data.</text>
</comment>
<feature type="compositionally biased region" description="Polar residues" evidence="1">
    <location>
        <begin position="37"/>
        <end position="48"/>
    </location>
</feature>
<dbReference type="EMBL" id="CALNXI010000040">
    <property type="protein sequence ID" value="CAH3016395.1"/>
    <property type="molecule type" value="Genomic_DNA"/>
</dbReference>
<feature type="region of interest" description="Disordered" evidence="1">
    <location>
        <begin position="1"/>
        <end position="25"/>
    </location>
</feature>
<sequence length="443" mass="49921">MGDGAKSSGEWTNERISMSHLGSFSRSSNYVRSLVRQQFQNQSDQPNTAWERLRERLGKNSSFEYEEETPSFVKKKASDVPSEENSDDSEEEGDDEETANFSNKTSSKESAKTPPSEGQTSASSSRRSSAPQTPGESRDTGRRYTLPSRDAHSKILNRRLSLAESVIKNYGKYIRTPDESQAERTTLAKTEKDIPLKESKQEQVNKQPIEAISEEEHTTRLNIQPIVAISESECSPVGNTEIVNRDTPSMIPASNFLNIPAVCPLGSSYTVPPSPATKPNGAFFDASVRRKSFSGEELSLTRSVTDVTSVSTKDKVVADKVKLPRLSAAQTSKAEKKKLSPKSREEAIQRLRGDYETLAKNKRLRRVGRKKGTVYEQLQRDRERRVREAQTFYHEMDQITKSLKAINNRLDERIKVLNCNEPHKVRYQRILQIAFAGLPFKKL</sequence>
<gene>
    <name evidence="2" type="ORF">PEVE_00028795</name>
</gene>
<feature type="compositionally biased region" description="Polar residues" evidence="1">
    <location>
        <begin position="9"/>
        <end position="25"/>
    </location>
</feature>
<protein>
    <submittedName>
        <fullName evidence="2">Uncharacterized protein</fullName>
    </submittedName>
</protein>
<dbReference type="Proteomes" id="UP001159427">
    <property type="component" value="Unassembled WGS sequence"/>
</dbReference>
<name>A0ABN8LLK8_9CNID</name>
<feature type="compositionally biased region" description="Acidic residues" evidence="1">
    <location>
        <begin position="81"/>
        <end position="98"/>
    </location>
</feature>
<accession>A0ABN8LLK8</accession>
<feature type="compositionally biased region" description="Low complexity" evidence="1">
    <location>
        <begin position="119"/>
        <end position="134"/>
    </location>
</feature>